<protein>
    <submittedName>
        <fullName evidence="1">Uncharacterized protein</fullName>
    </submittedName>
</protein>
<evidence type="ECO:0000313" key="2">
    <source>
        <dbReference type="Proteomes" id="UP001362999"/>
    </source>
</evidence>
<dbReference type="EMBL" id="JAWWNJ010000016">
    <property type="protein sequence ID" value="KAK7039502.1"/>
    <property type="molecule type" value="Genomic_DNA"/>
</dbReference>
<organism evidence="1 2">
    <name type="scientific">Favolaschia claudopus</name>
    <dbReference type="NCBI Taxonomy" id="2862362"/>
    <lineage>
        <taxon>Eukaryota</taxon>
        <taxon>Fungi</taxon>
        <taxon>Dikarya</taxon>
        <taxon>Basidiomycota</taxon>
        <taxon>Agaricomycotina</taxon>
        <taxon>Agaricomycetes</taxon>
        <taxon>Agaricomycetidae</taxon>
        <taxon>Agaricales</taxon>
        <taxon>Marasmiineae</taxon>
        <taxon>Mycenaceae</taxon>
        <taxon>Favolaschia</taxon>
    </lineage>
</organism>
<dbReference type="AlphaFoldDB" id="A0AAW0CKJ9"/>
<dbReference type="Proteomes" id="UP001362999">
    <property type="component" value="Unassembled WGS sequence"/>
</dbReference>
<evidence type="ECO:0000313" key="1">
    <source>
        <dbReference type="EMBL" id="KAK7039502.1"/>
    </source>
</evidence>
<accession>A0AAW0CKJ9</accession>
<sequence length="185" mass="21260">METERRAQRQAHEQVWISKGLPSLAERQTIFQLIEDWAEIHSYTLAQARAWAFREAVPPLDFRSEYFHFHVKYRPEENGNPSTSFTIEGATICRIEDNPASSSLLVHLKMVEIDVVKLNGTVRCLCILFQDVIDGLEMIWYTACDMNVGTSAEILKPGLMKKEGNKWVWREYTPQELAAETGITL</sequence>
<proteinExistence type="predicted"/>
<keyword evidence="2" id="KW-1185">Reference proteome</keyword>
<comment type="caution">
    <text evidence="1">The sequence shown here is derived from an EMBL/GenBank/DDBJ whole genome shotgun (WGS) entry which is preliminary data.</text>
</comment>
<reference evidence="1 2" key="1">
    <citation type="journal article" date="2024" name="J Genomics">
        <title>Draft genome sequencing and assembly of Favolaschia claudopus CIRM-BRFM 2984 isolated from oak limbs.</title>
        <authorList>
            <person name="Navarro D."/>
            <person name="Drula E."/>
            <person name="Chaduli D."/>
            <person name="Cazenave R."/>
            <person name="Ahrendt S."/>
            <person name="Wang J."/>
            <person name="Lipzen A."/>
            <person name="Daum C."/>
            <person name="Barry K."/>
            <person name="Grigoriev I.V."/>
            <person name="Favel A."/>
            <person name="Rosso M.N."/>
            <person name="Martin F."/>
        </authorList>
    </citation>
    <scope>NUCLEOTIDE SEQUENCE [LARGE SCALE GENOMIC DNA]</scope>
    <source>
        <strain evidence="1 2">CIRM-BRFM 2984</strain>
    </source>
</reference>
<gene>
    <name evidence="1" type="ORF">R3P38DRAFT_3467580</name>
</gene>
<name>A0AAW0CKJ9_9AGAR</name>